<organism evidence="1 2">
    <name type="scientific">Flavivirga aquimarina</name>
    <dbReference type="NCBI Taxonomy" id="2027862"/>
    <lineage>
        <taxon>Bacteria</taxon>
        <taxon>Pseudomonadati</taxon>
        <taxon>Bacteroidota</taxon>
        <taxon>Flavobacteriia</taxon>
        <taxon>Flavobacteriales</taxon>
        <taxon>Flavobacteriaceae</taxon>
        <taxon>Flavivirga</taxon>
    </lineage>
</organism>
<keyword evidence="2" id="KW-1185">Reference proteome</keyword>
<evidence type="ECO:0000313" key="2">
    <source>
        <dbReference type="Proteomes" id="UP001176883"/>
    </source>
</evidence>
<name>A0ABT8WAQ3_9FLAO</name>
<evidence type="ECO:0000313" key="1">
    <source>
        <dbReference type="EMBL" id="MDO5970236.1"/>
    </source>
</evidence>
<sequence length="57" mass="6729">MNCKQKVEIERHKKLIGFKSEWIGELGDEKYIIAEPLAESKKIETKQIDDILIIKTW</sequence>
<proteinExistence type="predicted"/>
<dbReference type="RefSeq" id="WP_303277927.1">
    <property type="nucleotide sequence ID" value="NZ_JAUOEK010000118.1"/>
</dbReference>
<protein>
    <submittedName>
        <fullName evidence="1">Uncharacterized protein</fullName>
    </submittedName>
</protein>
<gene>
    <name evidence="1" type="ORF">Q4Q35_10495</name>
</gene>
<comment type="caution">
    <text evidence="1">The sequence shown here is derived from an EMBL/GenBank/DDBJ whole genome shotgun (WGS) entry which is preliminary data.</text>
</comment>
<reference evidence="1" key="1">
    <citation type="submission" date="2023-07" db="EMBL/GenBank/DDBJ databases">
        <title>Two novel species in the genus Flavivirga.</title>
        <authorList>
            <person name="Kwon K."/>
        </authorList>
    </citation>
    <scope>NUCLEOTIDE SEQUENCE</scope>
    <source>
        <strain evidence="1">KCTC 52353</strain>
    </source>
</reference>
<dbReference type="EMBL" id="JAUOEK010000118">
    <property type="protein sequence ID" value="MDO5970236.1"/>
    <property type="molecule type" value="Genomic_DNA"/>
</dbReference>
<accession>A0ABT8WAQ3</accession>
<dbReference type="Proteomes" id="UP001176883">
    <property type="component" value="Unassembled WGS sequence"/>
</dbReference>